<dbReference type="RefSeq" id="WP_127018304.1">
    <property type="nucleotide sequence ID" value="NZ_CP016379.1"/>
</dbReference>
<evidence type="ECO:0000256" key="3">
    <source>
        <dbReference type="ARBA" id="ARBA00023306"/>
    </source>
</evidence>
<keyword evidence="1" id="KW-0132">Cell division</keyword>
<dbReference type="GO" id="GO:0030435">
    <property type="term" value="P:sporulation resulting in formation of a cellular spore"/>
    <property type="evidence" value="ECO:0007669"/>
    <property type="project" value="InterPro"/>
</dbReference>
<evidence type="ECO:0000256" key="2">
    <source>
        <dbReference type="ARBA" id="ARBA00023210"/>
    </source>
</evidence>
<dbReference type="KEGG" id="aft:BBF96_14870"/>
<gene>
    <name evidence="4" type="ORF">BBF96_14870</name>
</gene>
<keyword evidence="3" id="KW-0131">Cell cycle</keyword>
<reference evidence="4 5" key="1">
    <citation type="submission" date="2016-07" db="EMBL/GenBank/DDBJ databases">
        <title>Genome and transcriptome analysis of iron-reducing fermentative bacteria Anoxybacter fermentans.</title>
        <authorList>
            <person name="Zeng X."/>
            <person name="Shao Z."/>
        </authorList>
    </citation>
    <scope>NUCLEOTIDE SEQUENCE [LARGE SCALE GENOMIC DNA]</scope>
    <source>
        <strain evidence="4 5">DY22613</strain>
    </source>
</reference>
<sequence length="84" mass="9557">MKITEVKVRKIERDGKFLAYATITIDDCFVVKDLKVVKGKNGLFVAMPSRKKSDGEYIDIAHPITSEARELIQRAVLEEYKSIV</sequence>
<proteinExistence type="predicted"/>
<dbReference type="Pfam" id="PF04026">
    <property type="entry name" value="SpoVG"/>
    <property type="match status" value="1"/>
</dbReference>
<keyword evidence="2" id="KW-0717">Septation</keyword>
<dbReference type="GO" id="GO:0000917">
    <property type="term" value="P:division septum assembly"/>
    <property type="evidence" value="ECO:0007669"/>
    <property type="project" value="UniProtKB-KW"/>
</dbReference>
<evidence type="ECO:0000313" key="4">
    <source>
        <dbReference type="EMBL" id="AZR74953.1"/>
    </source>
</evidence>
<dbReference type="NCBIfam" id="NF009749">
    <property type="entry name" value="PRK13259.1"/>
    <property type="match status" value="1"/>
</dbReference>
<accession>A0A3Q9HSX8</accession>
<dbReference type="InterPro" id="IPR036751">
    <property type="entry name" value="SpoVG_sf"/>
</dbReference>
<protein>
    <submittedName>
        <fullName evidence="4">Septation protein SpoVG</fullName>
    </submittedName>
</protein>
<dbReference type="OrthoDB" id="9796286at2"/>
<keyword evidence="5" id="KW-1185">Reference proteome</keyword>
<dbReference type="PANTHER" id="PTHR38429">
    <property type="entry name" value="SEPTATION PROTEIN SPOVG-RELATED"/>
    <property type="match status" value="1"/>
</dbReference>
<dbReference type="PANTHER" id="PTHR38429:SF1">
    <property type="entry name" value="SEPTATION PROTEIN SPOVG-RELATED"/>
    <property type="match status" value="1"/>
</dbReference>
<name>A0A3Q9HSX8_9FIRM</name>
<dbReference type="SUPFAM" id="SSF160537">
    <property type="entry name" value="SpoVG-like"/>
    <property type="match status" value="1"/>
</dbReference>
<evidence type="ECO:0000313" key="5">
    <source>
        <dbReference type="Proteomes" id="UP000267250"/>
    </source>
</evidence>
<dbReference type="AlphaFoldDB" id="A0A3Q9HSX8"/>
<dbReference type="Gene3D" id="3.30.1120.40">
    <property type="entry name" value="Stage V sporulation protein G"/>
    <property type="match status" value="1"/>
</dbReference>
<dbReference type="InterPro" id="IPR007170">
    <property type="entry name" value="SpoVG"/>
</dbReference>
<dbReference type="EMBL" id="CP016379">
    <property type="protein sequence ID" value="AZR74953.1"/>
    <property type="molecule type" value="Genomic_DNA"/>
</dbReference>
<dbReference type="Proteomes" id="UP000267250">
    <property type="component" value="Chromosome"/>
</dbReference>
<organism evidence="4 5">
    <name type="scientific">Anoxybacter fermentans</name>
    <dbReference type="NCBI Taxonomy" id="1323375"/>
    <lineage>
        <taxon>Bacteria</taxon>
        <taxon>Bacillati</taxon>
        <taxon>Bacillota</taxon>
        <taxon>Clostridia</taxon>
        <taxon>Halanaerobiales</taxon>
        <taxon>Anoxybacter</taxon>
    </lineage>
</organism>
<evidence type="ECO:0000256" key="1">
    <source>
        <dbReference type="ARBA" id="ARBA00022618"/>
    </source>
</evidence>